<dbReference type="CDD" id="cd16359">
    <property type="entry name" value="VOC_BsCatE_like_C"/>
    <property type="match status" value="1"/>
</dbReference>
<dbReference type="InterPro" id="IPR018146">
    <property type="entry name" value="Glyoxalase_1_CS"/>
</dbReference>
<dbReference type="Proteomes" id="UP001595976">
    <property type="component" value="Unassembled WGS sequence"/>
</dbReference>
<organism evidence="3 4">
    <name type="scientific">Bosea minatitlanensis</name>
    <dbReference type="NCBI Taxonomy" id="128782"/>
    <lineage>
        <taxon>Bacteria</taxon>
        <taxon>Pseudomonadati</taxon>
        <taxon>Pseudomonadota</taxon>
        <taxon>Alphaproteobacteria</taxon>
        <taxon>Hyphomicrobiales</taxon>
        <taxon>Boseaceae</taxon>
        <taxon>Bosea</taxon>
    </lineage>
</organism>
<dbReference type="PANTHER" id="PTHR43279">
    <property type="entry name" value="CATECHOL-2,3-DIOXYGENASE"/>
    <property type="match status" value="1"/>
</dbReference>
<evidence type="ECO:0000256" key="1">
    <source>
        <dbReference type="ARBA" id="ARBA00022723"/>
    </source>
</evidence>
<sequence length="288" mass="30614">MTLVRDEAKSVRLEAHDAPYHIGAVTLRARDLPRLTAYYRDAIGLKLLREAPGLAELGAGGAVLVRLVAGAAAPPSAAGLFHLALLLPSRRDLADWLRHAAEAGLRLEGASDHLVSEALYLSDPEGNGIEIYRDRPRAEWPHRPDGGIAMATERLDLDRLLADSAPGAYAGMPEGTGMGHIHLRVGDTAAAEAFYRDLLGFDLMVRYPGASFLASGGYHHHIAGNVWGSRGAGPRAAGEAGLDSFEVVARDASDFAAMRARILAAGGEEIDGAPTIIDPWRNRLVLVG</sequence>
<proteinExistence type="predicted"/>
<dbReference type="InterPro" id="IPR037523">
    <property type="entry name" value="VOC_core"/>
</dbReference>
<keyword evidence="4" id="KW-1185">Reference proteome</keyword>
<dbReference type="PROSITE" id="PS00934">
    <property type="entry name" value="GLYOXALASE_I_1"/>
    <property type="match status" value="1"/>
</dbReference>
<gene>
    <name evidence="3" type="ORF">ACFPK2_15860</name>
</gene>
<evidence type="ECO:0000313" key="4">
    <source>
        <dbReference type="Proteomes" id="UP001595976"/>
    </source>
</evidence>
<dbReference type="RefSeq" id="WP_158446815.1">
    <property type="nucleotide sequence ID" value="NZ_JAOAOS010000007.1"/>
</dbReference>
<accession>A0ABW0F739</accession>
<protein>
    <submittedName>
        <fullName evidence="3">VOC family protein</fullName>
    </submittedName>
</protein>
<dbReference type="InterPro" id="IPR029068">
    <property type="entry name" value="Glyas_Bleomycin-R_OHBP_Dase"/>
</dbReference>
<dbReference type="SUPFAM" id="SSF54593">
    <property type="entry name" value="Glyoxalase/Bleomycin resistance protein/Dihydroxybiphenyl dioxygenase"/>
    <property type="match status" value="2"/>
</dbReference>
<feature type="domain" description="VOC" evidence="2">
    <location>
        <begin position="177"/>
        <end position="288"/>
    </location>
</feature>
<keyword evidence="1" id="KW-0479">Metal-binding</keyword>
<dbReference type="EMBL" id="JBHSLI010000006">
    <property type="protein sequence ID" value="MFC5294463.1"/>
    <property type="molecule type" value="Genomic_DNA"/>
</dbReference>
<feature type="domain" description="VOC" evidence="2">
    <location>
        <begin position="21"/>
        <end position="134"/>
    </location>
</feature>
<name>A0ABW0F739_9HYPH</name>
<dbReference type="Gene3D" id="3.10.180.10">
    <property type="entry name" value="2,3-Dihydroxybiphenyl 1,2-Dioxygenase, domain 1"/>
    <property type="match status" value="2"/>
</dbReference>
<dbReference type="PROSITE" id="PS51819">
    <property type="entry name" value="VOC"/>
    <property type="match status" value="2"/>
</dbReference>
<dbReference type="PANTHER" id="PTHR43279:SF1">
    <property type="entry name" value="CATECHOL-2,3-DIOXYGENASE"/>
    <property type="match status" value="1"/>
</dbReference>
<reference evidence="4" key="1">
    <citation type="journal article" date="2019" name="Int. J. Syst. Evol. Microbiol.">
        <title>The Global Catalogue of Microorganisms (GCM) 10K type strain sequencing project: providing services to taxonomists for standard genome sequencing and annotation.</title>
        <authorList>
            <consortium name="The Broad Institute Genomics Platform"/>
            <consortium name="The Broad Institute Genome Sequencing Center for Infectious Disease"/>
            <person name="Wu L."/>
            <person name="Ma J."/>
        </authorList>
    </citation>
    <scope>NUCLEOTIDE SEQUENCE [LARGE SCALE GENOMIC DNA]</scope>
    <source>
        <strain evidence="4">CGMCC 1.15643</strain>
    </source>
</reference>
<evidence type="ECO:0000259" key="2">
    <source>
        <dbReference type="PROSITE" id="PS51819"/>
    </source>
</evidence>
<dbReference type="Pfam" id="PF00903">
    <property type="entry name" value="Glyoxalase"/>
    <property type="match status" value="2"/>
</dbReference>
<evidence type="ECO:0000313" key="3">
    <source>
        <dbReference type="EMBL" id="MFC5294463.1"/>
    </source>
</evidence>
<comment type="caution">
    <text evidence="3">The sequence shown here is derived from an EMBL/GenBank/DDBJ whole genome shotgun (WGS) entry which is preliminary data.</text>
</comment>
<dbReference type="InterPro" id="IPR004360">
    <property type="entry name" value="Glyas_Fos-R_dOase_dom"/>
</dbReference>